<feature type="transmembrane region" description="Helical" evidence="2">
    <location>
        <begin position="751"/>
        <end position="775"/>
    </location>
</feature>
<dbReference type="InterPro" id="IPR013783">
    <property type="entry name" value="Ig-like_fold"/>
</dbReference>
<evidence type="ECO:0000256" key="3">
    <source>
        <dbReference type="SAM" id="SignalP"/>
    </source>
</evidence>
<comment type="caution">
    <text evidence="5">The sequence shown here is derived from an EMBL/GenBank/DDBJ whole genome shotgun (WGS) entry which is preliminary data.</text>
</comment>
<dbReference type="SUPFAM" id="SSF55874">
    <property type="entry name" value="ATPase domain of HSP90 chaperone/DNA topoisomerase II/histidine kinase"/>
    <property type="match status" value="1"/>
</dbReference>
<keyword evidence="2" id="KW-0472">Membrane</keyword>
<keyword evidence="3" id="KW-0732">Signal</keyword>
<sequence length="1016" mass="116185">MPNLLLVLFLLCYAKSIAQDTEVVQINRLGQEAGLLQLNAQALTQDSLGYLWIGTEDGLHRFNGYSFKPYLAHAKDSTSIPDDHIRGLLSVNDTLWIATNSKGIAGYKRSENRFFNLYETYENSDLAIAYKILKLDEQTLLFSTRNHIIIFDRKSKAKQVFKLPKTNKENFVTDVVKVSKNTYWLATTQSGILIFNLLTKEKSLLENFEDHSVYSFLKNGDIVYIASGKGLQTYNLKDGTVSGILLDVPLRSLFRKNEKSCYIASNQGTYLFTFSTGAIKKIIFKDQQSKVYENVHIEQFVKDNKGNLWMGTAGEGVFHSNVYQDKFASVKVTLPTKKDDQRISVFPFYKRNDSILWMGTTRGTLKYNLKKQTFKQYQTGKNGITYCFAEDEDGTLWTGGIYDGLMKYNPKSDTFEQWLHNGTKNSLPDNEVLTIIPMENHKLWLCTWSGGISEFNTKTETFTPVLINGKQLNRVRVYLKDSKENLWLGTDQGLYKLSNGKWVQTYLQSNTEKSQLTNDRVFALNEDQKGMIWIGTSAGLTKLNPKTDETTLYYKQKGFPNDFVYTILIDDNCHIWMSTNYGLSVLNTSDNTFKNYTEKDGLQDNEFNGKSGFKDDDGTFYFGGINGFNSFDPENIVDNPYLPNVYVESVELFNKPIDRNELFKDSLRFESSENVLTFNFAALNYLNPQKVSYQYKLKNFDKNWSPPSGKRSVTYTNLNPGKYTLKIKASNDAGVWGDTVKTLRLIVVPPWYQTTVFKVAVVSFLIFVVIAFYLYQTRKLKRDKLKLEHTVYERTQDLIHKNEDLKAYNEVILKQRNNIEFLMKELSHRVKNNLQIVSSLLNIQTNSIKDEHSKEILTIAKNRILAISYVQAELSSKTDEVNMGAFIENFTTKIMETLTDEHSAKFELELDLQKNIICKINITLVGLILNELITNTFKYAFRQYKPQHLLSISCKQTAGMVIITIKDNGKGYSAEAIKRDSLGLDMVNEMVHQLNGTIATDSSNGVVNKIEIPCTS</sequence>
<evidence type="ECO:0000313" key="5">
    <source>
        <dbReference type="EMBL" id="PVW14696.1"/>
    </source>
</evidence>
<dbReference type="Proteomes" id="UP000245962">
    <property type="component" value="Unassembled WGS sequence"/>
</dbReference>
<dbReference type="Pfam" id="PF07495">
    <property type="entry name" value="Y_Y_Y"/>
    <property type="match status" value="1"/>
</dbReference>
<dbReference type="SUPFAM" id="SSF69322">
    <property type="entry name" value="Tricorn protease domain 2"/>
    <property type="match status" value="1"/>
</dbReference>
<dbReference type="Gene3D" id="3.30.565.10">
    <property type="entry name" value="Histidine kinase-like ATPase, C-terminal domain"/>
    <property type="match status" value="1"/>
</dbReference>
<feature type="chain" id="PRO_5015718864" description="Histidine kinase domain-containing protein" evidence="3">
    <location>
        <begin position="19"/>
        <end position="1016"/>
    </location>
</feature>
<protein>
    <recommendedName>
        <fullName evidence="4">Histidine kinase domain-containing protein</fullName>
    </recommendedName>
</protein>
<keyword evidence="6" id="KW-1185">Reference proteome</keyword>
<name>A0A2U0I0R6_9FLAO</name>
<proteinExistence type="predicted"/>
<dbReference type="InterPro" id="IPR011495">
    <property type="entry name" value="Sig_transdc_His_kin_sub2_dim/P"/>
</dbReference>
<dbReference type="Pfam" id="PF02518">
    <property type="entry name" value="HATPase_c"/>
    <property type="match status" value="1"/>
</dbReference>
<dbReference type="CDD" id="cd00146">
    <property type="entry name" value="PKD"/>
    <property type="match status" value="1"/>
</dbReference>
<dbReference type="SMART" id="SM00387">
    <property type="entry name" value="HATPase_c"/>
    <property type="match status" value="1"/>
</dbReference>
<evidence type="ECO:0000256" key="1">
    <source>
        <dbReference type="ARBA" id="ARBA00022553"/>
    </source>
</evidence>
<feature type="signal peptide" evidence="3">
    <location>
        <begin position="1"/>
        <end position="18"/>
    </location>
</feature>
<dbReference type="InterPro" id="IPR011110">
    <property type="entry name" value="Reg_prop"/>
</dbReference>
<keyword evidence="1" id="KW-0597">Phosphoprotein</keyword>
<dbReference type="InterPro" id="IPR011123">
    <property type="entry name" value="Y_Y_Y"/>
</dbReference>
<dbReference type="SUPFAM" id="SSF63829">
    <property type="entry name" value="Calcium-dependent phosphotriesterase"/>
    <property type="match status" value="1"/>
</dbReference>
<dbReference type="AlphaFoldDB" id="A0A2U0I0R6"/>
<evidence type="ECO:0000256" key="2">
    <source>
        <dbReference type="SAM" id="Phobius"/>
    </source>
</evidence>
<dbReference type="InterPro" id="IPR036890">
    <property type="entry name" value="HATPase_C_sf"/>
</dbReference>
<dbReference type="EMBL" id="QEHR01000005">
    <property type="protein sequence ID" value="PVW14696.1"/>
    <property type="molecule type" value="Genomic_DNA"/>
</dbReference>
<evidence type="ECO:0000313" key="6">
    <source>
        <dbReference type="Proteomes" id="UP000245962"/>
    </source>
</evidence>
<keyword evidence="2" id="KW-0812">Transmembrane</keyword>
<reference evidence="5 6" key="1">
    <citation type="submission" date="2018-04" db="EMBL/GenBank/DDBJ databases">
        <title>Marixanthomonas spongiae HN-E44 sp. nov., isolated from a marine sponge.</title>
        <authorList>
            <person name="Luo L."/>
            <person name="Zhuang L."/>
        </authorList>
    </citation>
    <scope>NUCLEOTIDE SEQUENCE [LARGE SCALE GENOMIC DNA]</scope>
    <source>
        <strain evidence="5 6">HN-E44</strain>
    </source>
</reference>
<dbReference type="InterPro" id="IPR015943">
    <property type="entry name" value="WD40/YVTN_repeat-like_dom_sf"/>
</dbReference>
<dbReference type="PROSITE" id="PS50109">
    <property type="entry name" value="HIS_KIN"/>
    <property type="match status" value="1"/>
</dbReference>
<dbReference type="Pfam" id="PF07494">
    <property type="entry name" value="Reg_prop"/>
    <property type="match status" value="1"/>
</dbReference>
<organism evidence="5 6">
    <name type="scientific">Marixanthomonas spongiae</name>
    <dbReference type="NCBI Taxonomy" id="2174845"/>
    <lineage>
        <taxon>Bacteria</taxon>
        <taxon>Pseudomonadati</taxon>
        <taxon>Bacteroidota</taxon>
        <taxon>Flavobacteriia</taxon>
        <taxon>Flavobacteriales</taxon>
        <taxon>Flavobacteriaceae</taxon>
        <taxon>Marixanthomonas</taxon>
    </lineage>
</organism>
<dbReference type="PANTHER" id="PTHR43547:SF2">
    <property type="entry name" value="HYBRID SIGNAL TRANSDUCTION HISTIDINE KINASE C"/>
    <property type="match status" value="1"/>
</dbReference>
<dbReference type="Gene3D" id="2.130.10.10">
    <property type="entry name" value="YVTN repeat-like/Quinoprotein amine dehydrogenase"/>
    <property type="match status" value="2"/>
</dbReference>
<dbReference type="InterPro" id="IPR005467">
    <property type="entry name" value="His_kinase_dom"/>
</dbReference>
<dbReference type="Pfam" id="PF07568">
    <property type="entry name" value="HisKA_2"/>
    <property type="match status" value="1"/>
</dbReference>
<feature type="domain" description="Histidine kinase" evidence="4">
    <location>
        <begin position="825"/>
        <end position="1016"/>
    </location>
</feature>
<evidence type="ECO:0000259" key="4">
    <source>
        <dbReference type="PROSITE" id="PS50109"/>
    </source>
</evidence>
<dbReference type="InterPro" id="IPR003594">
    <property type="entry name" value="HATPase_dom"/>
</dbReference>
<keyword evidence="2" id="KW-1133">Transmembrane helix</keyword>
<dbReference type="Gene3D" id="2.60.40.10">
    <property type="entry name" value="Immunoglobulins"/>
    <property type="match status" value="1"/>
</dbReference>
<dbReference type="GO" id="GO:0000155">
    <property type="term" value="F:phosphorelay sensor kinase activity"/>
    <property type="evidence" value="ECO:0007669"/>
    <property type="project" value="TreeGrafter"/>
</dbReference>
<accession>A0A2U0I0R6</accession>
<gene>
    <name evidence="5" type="ORF">DDV96_09260</name>
</gene>
<dbReference type="PANTHER" id="PTHR43547">
    <property type="entry name" value="TWO-COMPONENT HISTIDINE KINASE"/>
    <property type="match status" value="1"/>
</dbReference>